<name>A0A8S5SIH6_9VIRU</name>
<accession>A0A8S5SIH6</accession>
<reference evidence="1" key="1">
    <citation type="journal article" date="2021" name="Proc. Natl. Acad. Sci. U.S.A.">
        <title>A Catalog of Tens of Thousands of Viruses from Human Metagenomes Reveals Hidden Associations with Chronic Diseases.</title>
        <authorList>
            <person name="Tisza M.J."/>
            <person name="Buck C.B."/>
        </authorList>
    </citation>
    <scope>NUCLEOTIDE SEQUENCE</scope>
    <source>
        <strain evidence="1">CtqZP6</strain>
    </source>
</reference>
<proteinExistence type="predicted"/>
<sequence>MRRSINTSPRTLHKGLGCSSVRFSSRLPRPAARIIADLISCAI</sequence>
<dbReference type="EMBL" id="BK032598">
    <property type="protein sequence ID" value="DAF50627.1"/>
    <property type="molecule type" value="Genomic_DNA"/>
</dbReference>
<protein>
    <submittedName>
        <fullName evidence="1">Uncharacterized protein</fullName>
    </submittedName>
</protein>
<evidence type="ECO:0000313" key="1">
    <source>
        <dbReference type="EMBL" id="DAF50627.1"/>
    </source>
</evidence>
<organism evidence="1">
    <name type="scientific">Phage sp. ctqZP6</name>
    <dbReference type="NCBI Taxonomy" id="2828010"/>
    <lineage>
        <taxon>Viruses</taxon>
    </lineage>
</organism>